<name>A0A7C8JRU6_ORBOL</name>
<dbReference type="GO" id="GO:0006298">
    <property type="term" value="P:mismatch repair"/>
    <property type="evidence" value="ECO:0007669"/>
    <property type="project" value="InterPro"/>
</dbReference>
<dbReference type="GO" id="GO:0005524">
    <property type="term" value="F:ATP binding"/>
    <property type="evidence" value="ECO:0007669"/>
    <property type="project" value="InterPro"/>
</dbReference>
<proteinExistence type="inferred from homology"/>
<dbReference type="GO" id="GO:0016887">
    <property type="term" value="F:ATP hydrolysis activity"/>
    <property type="evidence" value="ECO:0007669"/>
    <property type="project" value="InterPro"/>
</dbReference>
<dbReference type="Gene3D" id="3.30.565.10">
    <property type="entry name" value="Histidine kinase-like ATPase, C-terminal domain"/>
    <property type="match status" value="1"/>
</dbReference>
<dbReference type="SMART" id="SM00853">
    <property type="entry name" value="MutL_C"/>
    <property type="match status" value="1"/>
</dbReference>
<evidence type="ECO:0000313" key="4">
    <source>
        <dbReference type="EMBL" id="KAF3110661.1"/>
    </source>
</evidence>
<evidence type="ECO:0000256" key="1">
    <source>
        <dbReference type="ARBA" id="ARBA00006082"/>
    </source>
</evidence>
<comment type="caution">
    <text evidence="4">The sequence shown here is derived from an EMBL/GenBank/DDBJ whole genome shotgun (WGS) entry which is preliminary data.</text>
</comment>
<dbReference type="SUPFAM" id="SSF118116">
    <property type="entry name" value="DNA mismatch repair protein MutL"/>
    <property type="match status" value="1"/>
</dbReference>
<evidence type="ECO:0000256" key="2">
    <source>
        <dbReference type="SAM" id="MobiDB-lite"/>
    </source>
</evidence>
<dbReference type="SUPFAM" id="SSF55874">
    <property type="entry name" value="ATPase domain of HSP90 chaperone/DNA topoisomerase II/histidine kinase"/>
    <property type="match status" value="1"/>
</dbReference>
<dbReference type="InterPro" id="IPR014790">
    <property type="entry name" value="MutL_C"/>
</dbReference>
<comment type="similarity">
    <text evidence="1">Belongs to the DNA mismatch repair MutL/HexB family.</text>
</comment>
<gene>
    <name evidence="4" type="primary">MLH3</name>
    <name evidence="4" type="ORF">TWF102_008225</name>
</gene>
<dbReference type="Gene3D" id="3.30.1370.100">
    <property type="entry name" value="MutL, C-terminal domain, regulatory subdomain"/>
    <property type="match status" value="1"/>
</dbReference>
<dbReference type="Pfam" id="PF08676">
    <property type="entry name" value="MutL_C"/>
    <property type="match status" value="1"/>
</dbReference>
<evidence type="ECO:0000313" key="5">
    <source>
        <dbReference type="Proteomes" id="UP000475325"/>
    </source>
</evidence>
<dbReference type="InterPro" id="IPR042121">
    <property type="entry name" value="MutL_C_regsub"/>
</dbReference>
<protein>
    <submittedName>
        <fullName evidence="4">DNA mismatch repair protein</fullName>
    </submittedName>
</protein>
<dbReference type="EMBL" id="WIQW01000005">
    <property type="protein sequence ID" value="KAF3110661.1"/>
    <property type="molecule type" value="Genomic_DNA"/>
</dbReference>
<feature type="region of interest" description="Disordered" evidence="2">
    <location>
        <begin position="433"/>
        <end position="453"/>
    </location>
</feature>
<dbReference type="InterPro" id="IPR042120">
    <property type="entry name" value="MutL_C_dimsub"/>
</dbReference>
<organism evidence="4 5">
    <name type="scientific">Orbilia oligospora</name>
    <name type="common">Nematode-trapping fungus</name>
    <name type="synonym">Arthrobotrys oligospora</name>
    <dbReference type="NCBI Taxonomy" id="2813651"/>
    <lineage>
        <taxon>Eukaryota</taxon>
        <taxon>Fungi</taxon>
        <taxon>Dikarya</taxon>
        <taxon>Ascomycota</taxon>
        <taxon>Pezizomycotina</taxon>
        <taxon>Orbiliomycetes</taxon>
        <taxon>Orbiliales</taxon>
        <taxon>Orbiliaceae</taxon>
        <taxon>Orbilia</taxon>
    </lineage>
</organism>
<accession>A0A7C8JRU6</accession>
<evidence type="ECO:0000259" key="3">
    <source>
        <dbReference type="SMART" id="SM00853"/>
    </source>
</evidence>
<dbReference type="Gene3D" id="3.30.1540.20">
    <property type="entry name" value="MutL, C-terminal domain, dimerisation subdomain"/>
    <property type="match status" value="1"/>
</dbReference>
<dbReference type="Proteomes" id="UP000475325">
    <property type="component" value="Unassembled WGS sequence"/>
</dbReference>
<feature type="domain" description="MutL C-terminal dimerisation" evidence="3">
    <location>
        <begin position="562"/>
        <end position="730"/>
    </location>
</feature>
<dbReference type="InterPro" id="IPR036890">
    <property type="entry name" value="HATPase_C_sf"/>
</dbReference>
<dbReference type="PANTHER" id="PTHR10073">
    <property type="entry name" value="DNA MISMATCH REPAIR PROTEIN MLH, PMS, MUTL"/>
    <property type="match status" value="1"/>
</dbReference>
<reference evidence="4 5" key="1">
    <citation type="submission" date="2019-06" db="EMBL/GenBank/DDBJ databases">
        <authorList>
            <person name="Palmer J.M."/>
        </authorList>
    </citation>
    <scope>NUCLEOTIDE SEQUENCE [LARGE SCALE GENOMIC DNA]</scope>
    <source>
        <strain evidence="4 5">TWF102</strain>
    </source>
</reference>
<dbReference type="PANTHER" id="PTHR10073:SF47">
    <property type="entry name" value="DNA MISMATCH REPAIR PROTEIN MLH3"/>
    <property type="match status" value="1"/>
</dbReference>
<dbReference type="GO" id="GO:0140664">
    <property type="term" value="F:ATP-dependent DNA damage sensor activity"/>
    <property type="evidence" value="ECO:0007669"/>
    <property type="project" value="InterPro"/>
</dbReference>
<dbReference type="GO" id="GO:0032300">
    <property type="term" value="C:mismatch repair complex"/>
    <property type="evidence" value="ECO:0007669"/>
    <property type="project" value="InterPro"/>
</dbReference>
<dbReference type="InterPro" id="IPR037198">
    <property type="entry name" value="MutL_C_sf"/>
</dbReference>
<sequence>MDEQQQPPRIQRLSASAIAQIRSTVSLTNLAGAMQELLMNSIDANATTINIFINIIKNSVVIEDDGEGIIPDDMILVGNRYSTSKSTSPSSQTFGSRGEFLSSLATSSLLTIYSRSQFYRSTHAVRYHYGSRLVCGQIENDHLMLPKSGTKVIVDRLFGNFPVRLVGREDMTATEIAREWKDIGRKVVEVLLLCANNGRDVKVVVRNEEGVRKAVFDIGGGDESGMSVRIGNVVDQAGFGKTLWEKISGEWRGITMKGVIALVPAADRERQFIFVNGSPVGRHTNSILYSKINGLFTGSSFGTIDENIAPEAGKRWVVRKGVERHPSFVIFVETSGSLNMVHAEDLEVDSGNTILLDVTSLIEAVVDEFLKVGGWKKRAAAMMPKKKADEDEDIGTKWVPKRRADLALDLIYPSRMKSSHSLAVQSLNGTKTRRVMPEPAERPPPEELMQQEDIPTDDPGVLRYLDPETNQHILLDARTGNGIRTPKPQAMPKRLTLLPEQRKGTMTTKGWTSNIVSSFKNPVYRNPEAQIPRKSMISDTFKGDEHISTARLSKSSLQTARVIAQVDEKFILLFFQPLELLVIVDQHAADERIRVERLWKEFDNVPKPLKKEVSFSINADEANILRLYLDDIRTWGFELVITPIRGAHGAVVVDVVGVPELVADRCVSEPSVVVRLLRGWIAELKDEKRSRGFPDSRGGWIKRMVTATQRLNEVVSSRACRSAIMFNDKLTLEECRDLINKLAACDFPFQCAHGRPSMVPVIDLADDGVETRFKEDACGNLCFQHD</sequence>
<dbReference type="AlphaFoldDB" id="A0A7C8JRU6"/>
<dbReference type="InterPro" id="IPR038973">
    <property type="entry name" value="MutL/Mlh/Pms-like"/>
</dbReference>
<feature type="compositionally biased region" description="Basic and acidic residues" evidence="2">
    <location>
        <begin position="435"/>
        <end position="445"/>
    </location>
</feature>
<dbReference type="Pfam" id="PF13589">
    <property type="entry name" value="HATPase_c_3"/>
    <property type="match status" value="1"/>
</dbReference>